<feature type="compositionally biased region" description="Basic and acidic residues" evidence="1">
    <location>
        <begin position="128"/>
        <end position="137"/>
    </location>
</feature>
<organism evidence="3 4">
    <name type="scientific">Toxocara canis</name>
    <name type="common">Canine roundworm</name>
    <dbReference type="NCBI Taxonomy" id="6265"/>
    <lineage>
        <taxon>Eukaryota</taxon>
        <taxon>Metazoa</taxon>
        <taxon>Ecdysozoa</taxon>
        <taxon>Nematoda</taxon>
        <taxon>Chromadorea</taxon>
        <taxon>Rhabditida</taxon>
        <taxon>Spirurina</taxon>
        <taxon>Ascaridomorpha</taxon>
        <taxon>Ascaridoidea</taxon>
        <taxon>Toxocaridae</taxon>
        <taxon>Toxocara</taxon>
    </lineage>
</organism>
<dbReference type="WBParaSite" id="TCNE_0001431601-mRNA-1">
    <property type="protein sequence ID" value="TCNE_0001431601-mRNA-1"/>
    <property type="gene ID" value="TCNE_0001431601"/>
</dbReference>
<keyword evidence="3" id="KW-1185">Reference proteome</keyword>
<evidence type="ECO:0000313" key="2">
    <source>
        <dbReference type="EMBL" id="VDM45637.1"/>
    </source>
</evidence>
<feature type="compositionally biased region" description="Basic residues" evidence="1">
    <location>
        <begin position="223"/>
        <end position="237"/>
    </location>
</feature>
<sequence length="254" mass="29453">MLSTFHVPGSESPNENFQIVVDLIASDPFLLLAKQKKESELWSHANSKKTPPKLISMDESKITTIIEELDAKERAGEEELENYSCEELRGMFARLSTRMLQRMGETEMQNNEMNMLAKQINQMQNTRRTLEERKRQLEGPPPPPMPDRRERRDLGGMPMPKTSPTPLLRPYSPPPLRRWEDRRKPAIRRHSPEEKISRRSPPEDRPSRRRSPLQLKMTPVSPPRRHSPPPPKQHKPQKPPIDESELSEGEIVSD</sequence>
<evidence type="ECO:0000256" key="1">
    <source>
        <dbReference type="SAM" id="MobiDB-lite"/>
    </source>
</evidence>
<evidence type="ECO:0000313" key="4">
    <source>
        <dbReference type="WBParaSite" id="TCNE_0001431601-mRNA-1"/>
    </source>
</evidence>
<feature type="compositionally biased region" description="Acidic residues" evidence="1">
    <location>
        <begin position="242"/>
        <end position="254"/>
    </location>
</feature>
<reference evidence="4" key="1">
    <citation type="submission" date="2016-06" db="UniProtKB">
        <authorList>
            <consortium name="WormBaseParasite"/>
        </authorList>
    </citation>
    <scope>IDENTIFICATION</scope>
</reference>
<dbReference type="Proteomes" id="UP000050794">
    <property type="component" value="Unassembled WGS sequence"/>
</dbReference>
<dbReference type="EMBL" id="UYWY01022182">
    <property type="protein sequence ID" value="VDM45637.1"/>
    <property type="molecule type" value="Genomic_DNA"/>
</dbReference>
<feature type="region of interest" description="Disordered" evidence="1">
    <location>
        <begin position="123"/>
        <end position="254"/>
    </location>
</feature>
<reference evidence="2 3" key="2">
    <citation type="submission" date="2018-11" db="EMBL/GenBank/DDBJ databases">
        <authorList>
            <consortium name="Pathogen Informatics"/>
        </authorList>
    </citation>
    <scope>NUCLEOTIDE SEQUENCE [LARGE SCALE GENOMIC DNA]</scope>
</reference>
<gene>
    <name evidence="2" type="ORF">TCNE_LOCUS14316</name>
</gene>
<name>A0A183V0P6_TOXCA</name>
<protein>
    <submittedName>
        <fullName evidence="4">Serine/arginine repetitive matrix protein 1-like</fullName>
    </submittedName>
</protein>
<feature type="compositionally biased region" description="Basic and acidic residues" evidence="1">
    <location>
        <begin position="177"/>
        <end position="206"/>
    </location>
</feature>
<accession>A0A183V0P6</accession>
<proteinExistence type="predicted"/>
<evidence type="ECO:0000313" key="3">
    <source>
        <dbReference type="Proteomes" id="UP000050794"/>
    </source>
</evidence>
<dbReference type="AlphaFoldDB" id="A0A183V0P6"/>